<feature type="compositionally biased region" description="Acidic residues" evidence="1">
    <location>
        <begin position="1"/>
        <end position="35"/>
    </location>
</feature>
<dbReference type="AlphaFoldDB" id="A0A225WAY1"/>
<dbReference type="Gene3D" id="1.25.40.20">
    <property type="entry name" value="Ankyrin repeat-containing domain"/>
    <property type="match status" value="3"/>
</dbReference>
<dbReference type="SUPFAM" id="SSF48403">
    <property type="entry name" value="Ankyrin repeat"/>
    <property type="match status" value="2"/>
</dbReference>
<evidence type="ECO:0000313" key="3">
    <source>
        <dbReference type="Proteomes" id="UP000198211"/>
    </source>
</evidence>
<dbReference type="OrthoDB" id="109926at2759"/>
<dbReference type="PANTHER" id="PTHR46586">
    <property type="entry name" value="ANKYRIN REPEAT-CONTAINING PROTEIN"/>
    <property type="match status" value="1"/>
</dbReference>
<reference evidence="3" key="1">
    <citation type="submission" date="2017-03" db="EMBL/GenBank/DDBJ databases">
        <title>Phytopthora megakarya and P. palmivora, two closely related causual agents of cacao black pod achieved similar genome size and gene model numbers by different mechanisms.</title>
        <authorList>
            <person name="Ali S."/>
            <person name="Shao J."/>
            <person name="Larry D.J."/>
            <person name="Kronmiller B."/>
            <person name="Shen D."/>
            <person name="Strem M.D."/>
            <person name="Melnick R.L."/>
            <person name="Guiltinan M.J."/>
            <person name="Tyler B.M."/>
            <person name="Meinhardt L.W."/>
            <person name="Bailey B.A."/>
        </authorList>
    </citation>
    <scope>NUCLEOTIDE SEQUENCE [LARGE SCALE GENOMIC DNA]</scope>
    <source>
        <strain evidence="3">zdho120</strain>
    </source>
</reference>
<keyword evidence="3" id="KW-1185">Reference proteome</keyword>
<organism evidence="2 3">
    <name type="scientific">Phytophthora megakarya</name>
    <dbReference type="NCBI Taxonomy" id="4795"/>
    <lineage>
        <taxon>Eukaryota</taxon>
        <taxon>Sar</taxon>
        <taxon>Stramenopiles</taxon>
        <taxon>Oomycota</taxon>
        <taxon>Peronosporomycetes</taxon>
        <taxon>Peronosporales</taxon>
        <taxon>Peronosporaceae</taxon>
        <taxon>Phytophthora</taxon>
    </lineage>
</organism>
<protein>
    <submittedName>
        <fullName evidence="2">Uncharacterized protein</fullName>
    </submittedName>
</protein>
<name>A0A225WAY1_9STRA</name>
<gene>
    <name evidence="2" type="ORF">PHMEG_00011689</name>
</gene>
<dbReference type="InterPro" id="IPR036770">
    <property type="entry name" value="Ankyrin_rpt-contain_sf"/>
</dbReference>
<evidence type="ECO:0000256" key="1">
    <source>
        <dbReference type="SAM" id="MobiDB-lite"/>
    </source>
</evidence>
<dbReference type="STRING" id="4795.A0A225WAY1"/>
<comment type="caution">
    <text evidence="2">The sequence shown here is derived from an EMBL/GenBank/DDBJ whole genome shotgun (WGS) entry which is preliminary data.</text>
</comment>
<evidence type="ECO:0000313" key="2">
    <source>
        <dbReference type="EMBL" id="OWZ14775.1"/>
    </source>
</evidence>
<feature type="region of interest" description="Disordered" evidence="1">
    <location>
        <begin position="1"/>
        <end position="38"/>
    </location>
</feature>
<dbReference type="PANTHER" id="PTHR46586:SF3">
    <property type="entry name" value="ANKYRIN REPEAT-CONTAINING PROTEIN"/>
    <property type="match status" value="1"/>
</dbReference>
<dbReference type="Proteomes" id="UP000198211">
    <property type="component" value="Unassembled WGS sequence"/>
</dbReference>
<dbReference type="InterPro" id="IPR052050">
    <property type="entry name" value="SecEffector_AnkRepeat"/>
</dbReference>
<sequence length="804" mass="89287">MFQDDEEGDTKEENVEKEEEDHRDDEEDDEEDEQVPDSMCPLATAIKVRRLDIAKYLYNTNGYKPSSLETVVVGAANNGPLELVKLFYDDGRYDGFLSLFAFEFAAGAGNVEIMKFFLSKGDLDVASLEGAYVMAASFGKADVIRYLYSIKGFQPSSSSIQKALVSAAEEGYVDVVKMLTVKENFSSQVIEKAFASAATNNGITFKTVRDQAGVLEYLFAKGCISPCFIRRIFSDAASRSCLDVVKFLYAKGSIPPKMVTDACCSAYTRNGGNICSVECLSKSGCLSRDLLKKVSREKAGHIRVERFYRQHLRRSYPGPTVLVGSSDNKKTVKDITYDAHQLKCIRADVFPRKIRVLHHVMKMIDLFCMPLDVAMMEAAATAEITAASGCLEATKYLLSRYGIDTFDPLKQALKHGHYNIVKEICETMDAEMLLGWAVDHCEFEVVKQIYYMYQHRSETAAWELYEIMISAIRMGNFDIVKFLNEYCDGELHDNGLKELEGFPLTRAIECGRIQIAKYLYRSKGCATLSIFESAYSSAAGLGSMELVKLFCRDKRCSTSLISRSFVVAAGGGQLAVMKYLQLHRDYDASILSDAFKQAAGCGQTEVVQQLYLDGYQPSLSTFDEAAIVAGGGGHLNIVKLLDGKERISEELAMKMFMSAAKDEGLRCDEIDDQVGVMKFLYAKGCITCNAIVEMFPEAAKSGCVDVMEFLFTTGSIPSDVMDEAFQNAADENCAEIVEFLYQTGKISSTVLEDVFMFAAQEEDMYVIECLYESGCNSQELLDRASRSTSPTSLFNLFLSHHSGK</sequence>
<dbReference type="EMBL" id="NBNE01001264">
    <property type="protein sequence ID" value="OWZ14775.1"/>
    <property type="molecule type" value="Genomic_DNA"/>
</dbReference>
<proteinExistence type="predicted"/>
<accession>A0A225WAY1</accession>